<dbReference type="Proteomes" id="UP000234681">
    <property type="component" value="Chromosome 6"/>
</dbReference>
<dbReference type="AlphaFoldDB" id="A6KBR8"/>
<evidence type="ECO:0000313" key="2">
    <source>
        <dbReference type="Proteomes" id="UP000234681"/>
    </source>
</evidence>
<proteinExistence type="predicted"/>
<evidence type="ECO:0000313" key="1">
    <source>
        <dbReference type="EMBL" id="EDL97463.1"/>
    </source>
</evidence>
<gene>
    <name evidence="1" type="ORF">rCG_63317</name>
</gene>
<accession>A6KBR8</accession>
<organism evidence="1 2">
    <name type="scientific">Rattus norvegicus</name>
    <name type="common">Rat</name>
    <dbReference type="NCBI Taxonomy" id="10116"/>
    <lineage>
        <taxon>Eukaryota</taxon>
        <taxon>Metazoa</taxon>
        <taxon>Chordata</taxon>
        <taxon>Craniata</taxon>
        <taxon>Vertebrata</taxon>
        <taxon>Euteleostomi</taxon>
        <taxon>Mammalia</taxon>
        <taxon>Eutheria</taxon>
        <taxon>Euarchontoglires</taxon>
        <taxon>Glires</taxon>
        <taxon>Rodentia</taxon>
        <taxon>Myomorpha</taxon>
        <taxon>Muroidea</taxon>
        <taxon>Muridae</taxon>
        <taxon>Murinae</taxon>
        <taxon>Rattus</taxon>
    </lineage>
</organism>
<name>A6KBR8_RAT</name>
<sequence>MYYTRRSYCLQKLTFPSRGHAAKDGVTVEKQQLQVYQRRKEPGSCFITEASSIHPKNFFASDYGATGYWTRPN</sequence>
<protein>
    <submittedName>
        <fullName evidence="1">RCG63317, isoform CRA_a</fullName>
    </submittedName>
</protein>
<reference evidence="1 2" key="1">
    <citation type="submission" date="2005-09" db="EMBL/GenBank/DDBJ databases">
        <authorList>
            <person name="Mural R.J."/>
            <person name="Li P.W."/>
            <person name="Adams M.D."/>
            <person name="Amanatides P.G."/>
            <person name="Baden-Tillson H."/>
            <person name="Barnstead M."/>
            <person name="Chin S.H."/>
            <person name="Dew I."/>
            <person name="Evans C.A."/>
            <person name="Ferriera S."/>
            <person name="Flanigan M."/>
            <person name="Fosler C."/>
            <person name="Glodek A."/>
            <person name="Gu Z."/>
            <person name="Holt R.A."/>
            <person name="Jennings D."/>
            <person name="Kraft C.L."/>
            <person name="Lu F."/>
            <person name="Nguyen T."/>
            <person name="Nusskern D.R."/>
            <person name="Pfannkoch C.M."/>
            <person name="Sitter C."/>
            <person name="Sutton G.G."/>
            <person name="Venter J.C."/>
            <person name="Wang Z."/>
            <person name="Woodage T."/>
            <person name="Zheng X.H."/>
            <person name="Zhong F."/>
        </authorList>
    </citation>
    <scope>NUCLEOTIDE SEQUENCE [LARGE SCALE GENOMIC DNA]</scope>
    <source>
        <strain>BN</strain>
        <strain evidence="2">Sprague-Dawley</strain>
    </source>
</reference>
<dbReference type="EMBL" id="CH474034">
    <property type="protein sequence ID" value="EDL97463.1"/>
    <property type="molecule type" value="Genomic_DNA"/>
</dbReference>